<evidence type="ECO:0000313" key="1">
    <source>
        <dbReference type="EMBL" id="KAI0305918.1"/>
    </source>
</evidence>
<accession>A0AAD4MA97</accession>
<gene>
    <name evidence="1" type="ORF">B0F90DRAFT_941485</name>
</gene>
<dbReference type="EMBL" id="WTXG01000004">
    <property type="protein sequence ID" value="KAI0305918.1"/>
    <property type="molecule type" value="Genomic_DNA"/>
</dbReference>
<dbReference type="Gene3D" id="3.40.630.30">
    <property type="match status" value="1"/>
</dbReference>
<protein>
    <recommendedName>
        <fullName evidence="3">N-acetyltransferase domain-containing protein</fullName>
    </recommendedName>
</protein>
<dbReference type="Proteomes" id="UP001203297">
    <property type="component" value="Unassembled WGS sequence"/>
</dbReference>
<proteinExistence type="predicted"/>
<dbReference type="AlphaFoldDB" id="A0AAD4MA97"/>
<evidence type="ECO:0000313" key="2">
    <source>
        <dbReference type="Proteomes" id="UP001203297"/>
    </source>
</evidence>
<reference evidence="1" key="1">
    <citation type="journal article" date="2022" name="New Phytol.">
        <title>Evolutionary transition to the ectomycorrhizal habit in the genomes of a hyperdiverse lineage of mushroom-forming fungi.</title>
        <authorList>
            <person name="Looney B."/>
            <person name="Miyauchi S."/>
            <person name="Morin E."/>
            <person name="Drula E."/>
            <person name="Courty P.E."/>
            <person name="Kohler A."/>
            <person name="Kuo A."/>
            <person name="LaButti K."/>
            <person name="Pangilinan J."/>
            <person name="Lipzen A."/>
            <person name="Riley R."/>
            <person name="Andreopoulos W."/>
            <person name="He G."/>
            <person name="Johnson J."/>
            <person name="Nolan M."/>
            <person name="Tritt A."/>
            <person name="Barry K.W."/>
            <person name="Grigoriev I.V."/>
            <person name="Nagy L.G."/>
            <person name="Hibbett D."/>
            <person name="Henrissat B."/>
            <person name="Matheny P.B."/>
            <person name="Labbe J."/>
            <person name="Martin F.M."/>
        </authorList>
    </citation>
    <scope>NUCLEOTIDE SEQUENCE</scope>
    <source>
        <strain evidence="1">BPL690</strain>
    </source>
</reference>
<comment type="caution">
    <text evidence="1">The sequence shown here is derived from an EMBL/GenBank/DDBJ whole genome shotgun (WGS) entry which is preliminary data.</text>
</comment>
<organism evidence="1 2">
    <name type="scientific">Multifurca ochricompacta</name>
    <dbReference type="NCBI Taxonomy" id="376703"/>
    <lineage>
        <taxon>Eukaryota</taxon>
        <taxon>Fungi</taxon>
        <taxon>Dikarya</taxon>
        <taxon>Basidiomycota</taxon>
        <taxon>Agaricomycotina</taxon>
        <taxon>Agaricomycetes</taxon>
        <taxon>Russulales</taxon>
        <taxon>Russulaceae</taxon>
        <taxon>Multifurca</taxon>
    </lineage>
</organism>
<keyword evidence="2" id="KW-1185">Reference proteome</keyword>
<name>A0AAD4MA97_9AGAM</name>
<sequence>MTSSNSSDIAHRDQLTSSSSSAYVRPIKPSEIPVLAAIYQRAFARDPMMNWFGGVRTLVPHYTAQDPHTRRTLTALGHFQLVLVKMAQISGLGTVIVERSGEGKEGPGREAEEAEERIVGGALWLSPGMSMDPSPLTFVRISPWKAVWNWGLGALKVSGSHLGVAHDVWSAC</sequence>
<evidence type="ECO:0008006" key="3">
    <source>
        <dbReference type="Google" id="ProtNLM"/>
    </source>
</evidence>